<proteinExistence type="inferred from homology"/>
<comment type="similarity">
    <text evidence="1">Belongs to the 4-hydroxybenzoyl-CoA thioesterase family.</text>
</comment>
<gene>
    <name evidence="3" type="ORF">Q2362_03410</name>
</gene>
<evidence type="ECO:0000256" key="2">
    <source>
        <dbReference type="ARBA" id="ARBA00022801"/>
    </source>
</evidence>
<dbReference type="InterPro" id="IPR050563">
    <property type="entry name" value="4-hydroxybenzoyl-CoA_TE"/>
</dbReference>
<dbReference type="EC" id="3.1.2.-" evidence="3"/>
<reference evidence="3 4" key="1">
    <citation type="submission" date="2023-06" db="EMBL/GenBank/DDBJ databases">
        <title>Campylobacter magnum sp. nov., isolated from cecal contents of domestic pigs (Sus scrofa domesticus).</title>
        <authorList>
            <person name="Papic B."/>
            <person name="Gruntar I."/>
        </authorList>
    </citation>
    <scope>NUCLEOTIDE SEQUENCE [LARGE SCALE GENOMIC DNA]</scope>
    <source>
        <strain evidence="4">34484-21</strain>
    </source>
</reference>
<dbReference type="NCBIfam" id="TIGR00051">
    <property type="entry name" value="YbgC/FadM family acyl-CoA thioesterase"/>
    <property type="match status" value="1"/>
</dbReference>
<accession>A0ABT8T627</accession>
<evidence type="ECO:0000313" key="4">
    <source>
        <dbReference type="Proteomes" id="UP001171111"/>
    </source>
</evidence>
<dbReference type="EMBL" id="JAULJQ010000003">
    <property type="protein sequence ID" value="MDO2409147.1"/>
    <property type="molecule type" value="Genomic_DNA"/>
</dbReference>
<dbReference type="CDD" id="cd00586">
    <property type="entry name" value="4HBT"/>
    <property type="match status" value="1"/>
</dbReference>
<dbReference type="RefSeq" id="WP_302243983.1">
    <property type="nucleotide sequence ID" value="NZ_JAULJQ010000003.1"/>
</dbReference>
<dbReference type="Gene3D" id="3.10.129.10">
    <property type="entry name" value="Hotdog Thioesterase"/>
    <property type="match status" value="1"/>
</dbReference>
<dbReference type="PIRSF" id="PIRSF003230">
    <property type="entry name" value="YbgC"/>
    <property type="match status" value="1"/>
</dbReference>
<name>A0ABT8T627_9BACT</name>
<comment type="caution">
    <text evidence="3">The sequence shown here is derived from an EMBL/GenBank/DDBJ whole genome shotgun (WGS) entry which is preliminary data.</text>
</comment>
<dbReference type="InterPro" id="IPR006684">
    <property type="entry name" value="YbgC/YbaW"/>
</dbReference>
<dbReference type="Pfam" id="PF13279">
    <property type="entry name" value="4HBT_2"/>
    <property type="match status" value="1"/>
</dbReference>
<dbReference type="GO" id="GO:0016787">
    <property type="term" value="F:hydrolase activity"/>
    <property type="evidence" value="ECO:0007669"/>
    <property type="project" value="UniProtKB-KW"/>
</dbReference>
<keyword evidence="2 3" id="KW-0378">Hydrolase</keyword>
<dbReference type="PROSITE" id="PS01328">
    <property type="entry name" value="4HBCOA_THIOESTERASE"/>
    <property type="match status" value="1"/>
</dbReference>
<organism evidence="3 4">
    <name type="scientific">Campylobacter magnus</name>
    <dbReference type="NCBI Taxonomy" id="3026462"/>
    <lineage>
        <taxon>Bacteria</taxon>
        <taxon>Pseudomonadati</taxon>
        <taxon>Campylobacterota</taxon>
        <taxon>Epsilonproteobacteria</taxon>
        <taxon>Campylobacterales</taxon>
        <taxon>Campylobacteraceae</taxon>
        <taxon>Campylobacter</taxon>
    </lineage>
</organism>
<protein>
    <submittedName>
        <fullName evidence="3">Thioesterase family protein</fullName>
        <ecNumber evidence="3">3.1.2.-</ecNumber>
    </submittedName>
</protein>
<dbReference type="SUPFAM" id="SSF54637">
    <property type="entry name" value="Thioesterase/thiol ester dehydrase-isomerase"/>
    <property type="match status" value="1"/>
</dbReference>
<evidence type="ECO:0000313" key="3">
    <source>
        <dbReference type="EMBL" id="MDO2409147.1"/>
    </source>
</evidence>
<evidence type="ECO:0000256" key="1">
    <source>
        <dbReference type="ARBA" id="ARBA00005953"/>
    </source>
</evidence>
<dbReference type="Proteomes" id="UP001171111">
    <property type="component" value="Unassembled WGS sequence"/>
</dbReference>
<dbReference type="PANTHER" id="PTHR31793">
    <property type="entry name" value="4-HYDROXYBENZOYL-COA THIOESTERASE FAMILY MEMBER"/>
    <property type="match status" value="1"/>
</dbReference>
<sequence length="124" mass="14488">MKFRVYYDDTDAQGIVYHTNYLRFCERARSEYIFRTLGKDAFNEQCYFVLTSINAKFRASARLGDEIEVRSVCARNSDLAIVLQQEILLNEKVIFSAEVQLVYIENGKISRIPDRFKEILSKIS</sequence>
<keyword evidence="4" id="KW-1185">Reference proteome</keyword>
<dbReference type="PANTHER" id="PTHR31793:SF37">
    <property type="entry name" value="ACYL-COA THIOESTER HYDROLASE YBGC"/>
    <property type="match status" value="1"/>
</dbReference>
<dbReference type="InterPro" id="IPR008272">
    <property type="entry name" value="HB-CoA_thioesterase_AS"/>
</dbReference>
<dbReference type="InterPro" id="IPR029069">
    <property type="entry name" value="HotDog_dom_sf"/>
</dbReference>